<protein>
    <submittedName>
        <fullName evidence="3">Uncharacterized protein</fullName>
    </submittedName>
</protein>
<feature type="compositionally biased region" description="Basic and acidic residues" evidence="1">
    <location>
        <begin position="485"/>
        <end position="497"/>
    </location>
</feature>
<proteinExistence type="predicted"/>
<reference evidence="3" key="1">
    <citation type="journal article" date="2020" name="Fungal Divers.">
        <title>Resolving the Mortierellaceae phylogeny through synthesis of multi-gene phylogenetics and phylogenomics.</title>
        <authorList>
            <person name="Vandepol N."/>
            <person name="Liber J."/>
            <person name="Desiro A."/>
            <person name="Na H."/>
            <person name="Kennedy M."/>
            <person name="Barry K."/>
            <person name="Grigoriev I.V."/>
            <person name="Miller A.N."/>
            <person name="O'Donnell K."/>
            <person name="Stajich J.E."/>
            <person name="Bonito G."/>
        </authorList>
    </citation>
    <scope>NUCLEOTIDE SEQUENCE</scope>
    <source>
        <strain evidence="3">BC1065</strain>
    </source>
</reference>
<evidence type="ECO:0000313" key="4">
    <source>
        <dbReference type="Proteomes" id="UP000807716"/>
    </source>
</evidence>
<gene>
    <name evidence="3" type="ORF">DFQ27_009337</name>
</gene>
<evidence type="ECO:0000256" key="1">
    <source>
        <dbReference type="SAM" id="MobiDB-lite"/>
    </source>
</evidence>
<feature type="chain" id="PRO_5040149286" evidence="2">
    <location>
        <begin position="22"/>
        <end position="525"/>
    </location>
</feature>
<feature type="region of interest" description="Disordered" evidence="1">
    <location>
        <begin position="363"/>
        <end position="525"/>
    </location>
</feature>
<feature type="compositionally biased region" description="Low complexity" evidence="1">
    <location>
        <begin position="375"/>
        <end position="425"/>
    </location>
</feature>
<keyword evidence="2" id="KW-0732">Signal</keyword>
<name>A0A9P6TX89_9FUNG</name>
<dbReference type="EMBL" id="JAAAJB010000847">
    <property type="protein sequence ID" value="KAG0250579.1"/>
    <property type="molecule type" value="Genomic_DNA"/>
</dbReference>
<feature type="signal peptide" evidence="2">
    <location>
        <begin position="1"/>
        <end position="21"/>
    </location>
</feature>
<accession>A0A9P6TX89</accession>
<evidence type="ECO:0000256" key="2">
    <source>
        <dbReference type="SAM" id="SignalP"/>
    </source>
</evidence>
<organism evidence="3 4">
    <name type="scientific">Actinomortierella ambigua</name>
    <dbReference type="NCBI Taxonomy" id="1343610"/>
    <lineage>
        <taxon>Eukaryota</taxon>
        <taxon>Fungi</taxon>
        <taxon>Fungi incertae sedis</taxon>
        <taxon>Mucoromycota</taxon>
        <taxon>Mortierellomycotina</taxon>
        <taxon>Mortierellomycetes</taxon>
        <taxon>Mortierellales</taxon>
        <taxon>Mortierellaceae</taxon>
        <taxon>Actinomortierella</taxon>
    </lineage>
</organism>
<evidence type="ECO:0000313" key="3">
    <source>
        <dbReference type="EMBL" id="KAG0250579.1"/>
    </source>
</evidence>
<dbReference type="OrthoDB" id="2432893at2759"/>
<dbReference type="Proteomes" id="UP000807716">
    <property type="component" value="Unassembled WGS sequence"/>
</dbReference>
<dbReference type="AlphaFoldDB" id="A0A9P6TX89"/>
<keyword evidence="4" id="KW-1185">Reference proteome</keyword>
<comment type="caution">
    <text evidence="3">The sequence shown here is derived from an EMBL/GenBank/DDBJ whole genome shotgun (WGS) entry which is preliminary data.</text>
</comment>
<sequence>MKRLLTLSLAVLLVASTFVAADVAVENFIQDPAILKVAPHLIQEIQATGIDKAPAPEVVKDATISGIPELDNLISIIAVNFFQPGAHDWSNLEQARLDAVAKNGDESVKKWADLTDVDAHRATAIVDTIYGAVLNIPQVTEKEHEASKQAANTSGIWDFFGASLVKAADFFKKAKGIVAPSPVCETSNHDYIKGAEQVIYYSSLTHGLAGGLLVSAPKDSTVNSLDFKDIVEAVGKLAIEAQMAQNIARLAGLDPKDDLVRLITYLGLAAVSTDSELALSARDVYALIKQDLGSRIPASVVTSLANQAALVLVTKGAGEQGNSLSAENAPILRNIVAFSSDVLSANSIGDTLKYVFCPEMQENEKTSTLSDQEEAPAAPADPASQDAPPAAKDAPPAAKDAPPAAKDAPPAAKDAPPAAKDAQPAVPDNASDPSKAGDQKVLNVPQDKTSPDNSAAAAGEAKKDAGQAASADQAKNADQATGEDVNTKKDTENKGAEKPIQPAPEVVADAAKKANVVEEEGRDEL</sequence>